<dbReference type="InterPro" id="IPR006665">
    <property type="entry name" value="OmpA-like"/>
</dbReference>
<feature type="signal peptide" evidence="2">
    <location>
        <begin position="1"/>
        <end position="22"/>
    </location>
</feature>
<dbReference type="Pfam" id="PF00691">
    <property type="entry name" value="OmpA"/>
    <property type="match status" value="1"/>
</dbReference>
<evidence type="ECO:0000256" key="1">
    <source>
        <dbReference type="PROSITE-ProRule" id="PRU00473"/>
    </source>
</evidence>
<dbReference type="Proteomes" id="UP000217334">
    <property type="component" value="Chromosome"/>
</dbReference>
<feature type="domain" description="OmpA-like" evidence="3">
    <location>
        <begin position="236"/>
        <end position="347"/>
    </location>
</feature>
<keyword evidence="1" id="KW-0472">Membrane</keyword>
<evidence type="ECO:0000256" key="2">
    <source>
        <dbReference type="SAM" id="SignalP"/>
    </source>
</evidence>
<dbReference type="Gene3D" id="3.30.1330.60">
    <property type="entry name" value="OmpA-like domain"/>
    <property type="match status" value="1"/>
</dbReference>
<dbReference type="CDD" id="cd07185">
    <property type="entry name" value="OmpA_C-like"/>
    <property type="match status" value="1"/>
</dbReference>
<sequence>MKYIYCIIGGLLLCVHSMYAQVAPNKTKTEIVMTVDELQYLLEQIGRAELTNLRDKELDSMLSAVKYKQKEMPYTSVVAEESKFATKSPTIVVGTASNTAVARTATNTAAMRTATNTAIARNTAIPRTASTTTASRIMPRTIVAPMAVSQTGSSTTAIAQQVAQLSKSVDQLRKQQQLLLAALAANTGVGIATKNALATTVTPTTASQTPIVVQNVTATGVPMQISAERRSELEQLLAAYGHKKAVLYFANNKSEPLTYDPTTIDEMVTMLKTHPELSILLEGYASEVGSVAYNNVLSMQRAVNVAQILKDKGISSERILTAFKGIDPQVTPAEARRVELRVVIHSY</sequence>
<evidence type="ECO:0000313" key="4">
    <source>
        <dbReference type="EMBL" id="ATA78689.1"/>
    </source>
</evidence>
<dbReference type="EMBL" id="CP022383">
    <property type="protein sequence ID" value="ATA78689.1"/>
    <property type="molecule type" value="Genomic_DNA"/>
</dbReference>
<dbReference type="SUPFAM" id="SSF103088">
    <property type="entry name" value="OmpA-like"/>
    <property type="match status" value="1"/>
</dbReference>
<evidence type="ECO:0000259" key="3">
    <source>
        <dbReference type="PROSITE" id="PS51123"/>
    </source>
</evidence>
<protein>
    <submittedName>
        <fullName evidence="4">Cell envelope biogenesis protein OmpA</fullName>
    </submittedName>
</protein>
<dbReference type="RefSeq" id="WP_095900817.1">
    <property type="nucleotide sequence ID" value="NZ_CP022383.1"/>
</dbReference>
<dbReference type="GO" id="GO:0016020">
    <property type="term" value="C:membrane"/>
    <property type="evidence" value="ECO:0007669"/>
    <property type="project" value="UniProtKB-UniRule"/>
</dbReference>
<dbReference type="AlphaFoldDB" id="A0A250F0L7"/>
<reference evidence="5" key="1">
    <citation type="submission" date="2017-06" db="EMBL/GenBank/DDBJ databases">
        <title>Capnocytophaga spp. assemblies.</title>
        <authorList>
            <person name="Gulvik C.A."/>
        </authorList>
    </citation>
    <scope>NUCLEOTIDE SEQUENCE [LARGE SCALE GENOMIC DNA]</scope>
    <source>
        <strain evidence="5">H4486</strain>
    </source>
</reference>
<organism evidence="4 5">
    <name type="scientific">Capnocytophaga sputigena</name>
    <dbReference type="NCBI Taxonomy" id="1019"/>
    <lineage>
        <taxon>Bacteria</taxon>
        <taxon>Pseudomonadati</taxon>
        <taxon>Bacteroidota</taxon>
        <taxon>Flavobacteriia</taxon>
        <taxon>Flavobacteriales</taxon>
        <taxon>Flavobacteriaceae</taxon>
        <taxon>Capnocytophaga</taxon>
    </lineage>
</organism>
<gene>
    <name evidence="4" type="ORF">CGC59_02900</name>
</gene>
<accession>A0A250F0L7</accession>
<evidence type="ECO:0000313" key="5">
    <source>
        <dbReference type="Proteomes" id="UP000217334"/>
    </source>
</evidence>
<name>A0A250F0L7_CAPSP</name>
<dbReference type="PROSITE" id="PS51123">
    <property type="entry name" value="OMPA_2"/>
    <property type="match status" value="1"/>
</dbReference>
<proteinExistence type="predicted"/>
<keyword evidence="2" id="KW-0732">Signal</keyword>
<feature type="chain" id="PRO_5012173911" evidence="2">
    <location>
        <begin position="23"/>
        <end position="347"/>
    </location>
</feature>
<dbReference type="InterPro" id="IPR036737">
    <property type="entry name" value="OmpA-like_sf"/>
</dbReference>